<keyword evidence="20" id="KW-1185">Reference proteome</keyword>
<dbReference type="EC" id="6.3.2.4" evidence="12"/>
<keyword evidence="12" id="KW-0963">Cytoplasm</keyword>
<dbReference type="FunFam" id="3.30.470.20:FF:000008">
    <property type="entry name" value="D-alanine--D-alanine ligase"/>
    <property type="match status" value="1"/>
</dbReference>
<dbReference type="GO" id="GO:0005524">
    <property type="term" value="F:ATP binding"/>
    <property type="evidence" value="ECO:0007669"/>
    <property type="project" value="UniProtKB-UniRule"/>
</dbReference>
<dbReference type="Proteomes" id="UP000036834">
    <property type="component" value="Unassembled WGS sequence"/>
</dbReference>
<comment type="cofactor">
    <cofactor evidence="14">
        <name>Mg(2+)</name>
        <dbReference type="ChEBI" id="CHEBI:18420"/>
    </cofactor>
    <cofactor evidence="14">
        <name>Mn(2+)</name>
        <dbReference type="ChEBI" id="CHEBI:29035"/>
    </cofactor>
    <text evidence="14">Binds 2 magnesium or manganese ions per subunit.</text>
</comment>
<dbReference type="InterPro" id="IPR000291">
    <property type="entry name" value="D-Ala_lig_Van_CS"/>
</dbReference>
<keyword evidence="4 14" id="KW-0479">Metal-binding</keyword>
<dbReference type="PROSITE" id="PS00844">
    <property type="entry name" value="DALA_DALA_LIGASE_2"/>
    <property type="match status" value="1"/>
</dbReference>
<reference evidence="18" key="2">
    <citation type="submission" date="2015-07" db="EMBL/GenBank/DDBJ databases">
        <title>MeaNS - Measles Nucleotide Surveillance Program.</title>
        <authorList>
            <person name="Tran T."/>
            <person name="Druce J."/>
        </authorList>
    </citation>
    <scope>NUCLEOTIDE SEQUENCE</scope>
    <source>
        <strain evidence="18">DSM 9887</strain>
    </source>
</reference>
<feature type="active site" evidence="13">
    <location>
        <position position="188"/>
    </location>
</feature>
<evidence type="ECO:0000259" key="16">
    <source>
        <dbReference type="PROSITE" id="PS50975"/>
    </source>
</evidence>
<dbReference type="PROSITE" id="PS00843">
    <property type="entry name" value="DALA_DALA_LIGASE_1"/>
    <property type="match status" value="1"/>
</dbReference>
<dbReference type="UniPathway" id="UPA00219"/>
<dbReference type="GO" id="GO:0071555">
    <property type="term" value="P:cell wall organization"/>
    <property type="evidence" value="ECO:0007669"/>
    <property type="project" value="UniProtKB-KW"/>
</dbReference>
<keyword evidence="11 12" id="KW-0961">Cell wall biogenesis/degradation</keyword>
<evidence type="ECO:0000256" key="10">
    <source>
        <dbReference type="ARBA" id="ARBA00023211"/>
    </source>
</evidence>
<dbReference type="Gene3D" id="3.40.50.20">
    <property type="match status" value="1"/>
</dbReference>
<dbReference type="SUPFAM" id="SSF52440">
    <property type="entry name" value="PreATP-grasp domain"/>
    <property type="match status" value="1"/>
</dbReference>
<feature type="binding site" evidence="14">
    <location>
        <position position="311"/>
    </location>
    <ligand>
        <name>Mg(2+)</name>
        <dbReference type="ChEBI" id="CHEBI:18420"/>
        <label>2</label>
    </ligand>
</feature>
<evidence type="ECO:0000256" key="7">
    <source>
        <dbReference type="ARBA" id="ARBA00022842"/>
    </source>
</evidence>
<dbReference type="HAMAP" id="MF_00047">
    <property type="entry name" value="Dala_Dala_lig"/>
    <property type="match status" value="1"/>
</dbReference>
<gene>
    <name evidence="18" type="primary">vanB</name>
    <name evidence="12" type="synonym">ddl</name>
    <name evidence="17" type="synonym">vanG</name>
    <name evidence="18" type="ORF">ADS79_18070</name>
    <name evidence="17" type="ORF">BRE01_07350</name>
</gene>
<comment type="subcellular location">
    <subcellularLocation>
        <location evidence="12">Cytoplasm</location>
    </subcellularLocation>
</comment>
<dbReference type="OrthoDB" id="9813261at2"/>
<evidence type="ECO:0000256" key="3">
    <source>
        <dbReference type="ARBA" id="ARBA00022598"/>
    </source>
</evidence>
<feature type="binding site" evidence="14">
    <location>
        <position position="313"/>
    </location>
    <ligand>
        <name>Mg(2+)</name>
        <dbReference type="ChEBI" id="CHEBI:18420"/>
        <label>2</label>
    </ligand>
</feature>
<evidence type="ECO:0000256" key="6">
    <source>
        <dbReference type="ARBA" id="ARBA00022840"/>
    </source>
</evidence>
<dbReference type="SUPFAM" id="SSF56059">
    <property type="entry name" value="Glutathione synthetase ATP-binding domain-like"/>
    <property type="match status" value="1"/>
</dbReference>
<evidence type="ECO:0000256" key="13">
    <source>
        <dbReference type="PIRSR" id="PIRSR039102-1"/>
    </source>
</evidence>
<comment type="function">
    <text evidence="12">Cell wall formation.</text>
</comment>
<evidence type="ECO:0000256" key="12">
    <source>
        <dbReference type="HAMAP-Rule" id="MF_00047"/>
    </source>
</evidence>
<dbReference type="Gene3D" id="3.30.470.20">
    <property type="entry name" value="ATP-grasp fold, B domain"/>
    <property type="match status" value="1"/>
</dbReference>
<keyword evidence="5 15" id="KW-0547">Nucleotide-binding</keyword>
<comment type="similarity">
    <text evidence="2 12">Belongs to the D-alanine--D-alanine ligase family.</text>
</comment>
<feature type="binding site" evidence="14">
    <location>
        <position position="298"/>
    </location>
    <ligand>
        <name>Mg(2+)</name>
        <dbReference type="ChEBI" id="CHEBI:18420"/>
        <label>1</label>
    </ligand>
</feature>
<dbReference type="Pfam" id="PF07478">
    <property type="entry name" value="Dala_Dala_lig_C"/>
    <property type="match status" value="1"/>
</dbReference>
<evidence type="ECO:0000256" key="2">
    <source>
        <dbReference type="ARBA" id="ARBA00010871"/>
    </source>
</evidence>
<dbReference type="AlphaFoldDB" id="A0A0K9YQ37"/>
<keyword evidence="6 15" id="KW-0067">ATP-binding</keyword>
<dbReference type="NCBIfam" id="NF002528">
    <property type="entry name" value="PRK01966.1-4"/>
    <property type="match status" value="1"/>
</dbReference>
<dbReference type="Proteomes" id="UP000319578">
    <property type="component" value="Unassembled WGS sequence"/>
</dbReference>
<keyword evidence="9 12" id="KW-0573">Peptidoglycan synthesis</keyword>
<dbReference type="PANTHER" id="PTHR23132:SF25">
    <property type="entry name" value="D-ALANINE--D-ALANINE LIGASE A"/>
    <property type="match status" value="1"/>
</dbReference>
<dbReference type="RefSeq" id="WP_049739788.1">
    <property type="nucleotide sequence ID" value="NZ_BJON01000002.1"/>
</dbReference>
<proteinExistence type="inferred from homology"/>
<keyword evidence="8 12" id="KW-0133">Cell shape</keyword>
<comment type="pathway">
    <text evidence="12">Cell wall biogenesis; peptidoglycan biosynthesis.</text>
</comment>
<dbReference type="PROSITE" id="PS50975">
    <property type="entry name" value="ATP_GRASP"/>
    <property type="match status" value="1"/>
</dbReference>
<dbReference type="Pfam" id="PF01820">
    <property type="entry name" value="Dala_Dala_lig_N"/>
    <property type="match status" value="1"/>
</dbReference>
<feature type="active site" evidence="13">
    <location>
        <position position="16"/>
    </location>
</feature>
<feature type="binding site" evidence="14">
    <location>
        <position position="311"/>
    </location>
    <ligand>
        <name>Mg(2+)</name>
        <dbReference type="ChEBI" id="CHEBI:18420"/>
        <label>1</label>
    </ligand>
</feature>
<comment type="catalytic activity">
    <reaction evidence="12">
        <text>2 D-alanine + ATP = D-alanyl-D-alanine + ADP + phosphate + H(+)</text>
        <dbReference type="Rhea" id="RHEA:11224"/>
        <dbReference type="ChEBI" id="CHEBI:15378"/>
        <dbReference type="ChEBI" id="CHEBI:30616"/>
        <dbReference type="ChEBI" id="CHEBI:43474"/>
        <dbReference type="ChEBI" id="CHEBI:57416"/>
        <dbReference type="ChEBI" id="CHEBI:57822"/>
        <dbReference type="ChEBI" id="CHEBI:456216"/>
        <dbReference type="EC" id="6.3.2.4"/>
    </reaction>
</comment>
<dbReference type="EMBL" id="BJON01000002">
    <property type="protein sequence ID" value="GED67033.1"/>
    <property type="molecule type" value="Genomic_DNA"/>
</dbReference>
<feature type="active site" evidence="13">
    <location>
        <position position="322"/>
    </location>
</feature>
<dbReference type="PANTHER" id="PTHR23132">
    <property type="entry name" value="D-ALANINE--D-ALANINE LIGASE"/>
    <property type="match status" value="1"/>
</dbReference>
<dbReference type="NCBIfam" id="TIGR01205">
    <property type="entry name" value="D_ala_D_alaTIGR"/>
    <property type="match status" value="1"/>
</dbReference>
<dbReference type="Gene3D" id="3.30.1490.20">
    <property type="entry name" value="ATP-grasp fold, A domain"/>
    <property type="match status" value="1"/>
</dbReference>
<dbReference type="STRING" id="54915.ADS79_18070"/>
<dbReference type="InterPro" id="IPR016185">
    <property type="entry name" value="PreATP-grasp_dom_sf"/>
</dbReference>
<sequence length="352" mass="38789">MEKKTVAIIFGGCSNEYGVSLISAASVIEHIDKDKYNLVLIGITEEGKWLRYSGSIEAIREDRWHMHPSCIPSFVSPSRETGGLIELVHTEYHRVPIDVVFPVLHGRNGEDGTIQGLLELAGIPYVGCDMLSSAICMDKDIAHTLVRAAGIDTPRAMTIHQGDDVEKAIVAAKDFGYPVYIKPAKSGSSIGITKAHTYQQFIEGIELAFAHDNKIVIEENIEGFEVGCAVLGNSSPRIGVIDEIELSDDFFHFTEKYSLHTSTIHLPARIDTDTEKKVRETASLIYQTLGCSGFARVDMFLSGDGRLMFNEVNTIPGFTSSSRYPNMLRASGISYTQLLDELIELALGRDEK</sequence>
<dbReference type="GO" id="GO:0046872">
    <property type="term" value="F:metal ion binding"/>
    <property type="evidence" value="ECO:0007669"/>
    <property type="project" value="UniProtKB-KW"/>
</dbReference>
<feature type="domain" description="ATP-grasp" evidence="16">
    <location>
        <begin position="143"/>
        <end position="344"/>
    </location>
</feature>
<evidence type="ECO:0000256" key="15">
    <source>
        <dbReference type="PROSITE-ProRule" id="PRU00409"/>
    </source>
</evidence>
<dbReference type="InterPro" id="IPR005905">
    <property type="entry name" value="D_ala_D_ala"/>
</dbReference>
<dbReference type="GO" id="GO:0008716">
    <property type="term" value="F:D-alanine-D-alanine ligase activity"/>
    <property type="evidence" value="ECO:0007669"/>
    <property type="project" value="UniProtKB-UniRule"/>
</dbReference>
<evidence type="ECO:0000256" key="1">
    <source>
        <dbReference type="ARBA" id="ARBA00001936"/>
    </source>
</evidence>
<evidence type="ECO:0000256" key="8">
    <source>
        <dbReference type="ARBA" id="ARBA00022960"/>
    </source>
</evidence>
<dbReference type="EMBL" id="LGIQ01000009">
    <property type="protein sequence ID" value="KNB70767.1"/>
    <property type="molecule type" value="Genomic_DNA"/>
</dbReference>
<dbReference type="NCBIfam" id="NF000091">
    <property type="entry name" value="D_ala_D_ser_VanG"/>
    <property type="match status" value="1"/>
</dbReference>
<keyword evidence="3 12" id="KW-0436">Ligase</keyword>
<evidence type="ECO:0000256" key="9">
    <source>
        <dbReference type="ARBA" id="ARBA00022984"/>
    </source>
</evidence>
<dbReference type="PATRIC" id="fig|54915.3.peg.2702"/>
<dbReference type="PIRSF" id="PIRSF039102">
    <property type="entry name" value="Ddl/VanB"/>
    <property type="match status" value="1"/>
</dbReference>
<dbReference type="InterPro" id="IPR011761">
    <property type="entry name" value="ATP-grasp"/>
</dbReference>
<evidence type="ECO:0000256" key="4">
    <source>
        <dbReference type="ARBA" id="ARBA00022723"/>
    </source>
</evidence>
<evidence type="ECO:0000313" key="18">
    <source>
        <dbReference type="EMBL" id="KNB70767.1"/>
    </source>
</evidence>
<dbReference type="InterPro" id="IPR013815">
    <property type="entry name" value="ATP_grasp_subdomain_1"/>
</dbReference>
<dbReference type="GO" id="GO:0005829">
    <property type="term" value="C:cytosol"/>
    <property type="evidence" value="ECO:0007669"/>
    <property type="project" value="TreeGrafter"/>
</dbReference>
<protein>
    <recommendedName>
        <fullName evidence="12">D-alanine--D-alanine ligase</fullName>
        <ecNumber evidence="12">6.3.2.4</ecNumber>
    </recommendedName>
    <alternativeName>
        <fullName evidence="12">D-Ala-D-Ala ligase</fullName>
    </alternativeName>
    <alternativeName>
        <fullName evidence="12">D-alanylalanine synthetase</fullName>
    </alternativeName>
</protein>
<comment type="cofactor">
    <cofactor evidence="1">
        <name>Mn(2+)</name>
        <dbReference type="ChEBI" id="CHEBI:29035"/>
    </cofactor>
</comment>
<evidence type="ECO:0000256" key="5">
    <source>
        <dbReference type="ARBA" id="ARBA00022741"/>
    </source>
</evidence>
<reference evidence="17 20" key="3">
    <citation type="submission" date="2019-06" db="EMBL/GenBank/DDBJ databases">
        <title>Whole genome shotgun sequence of Brevibacillus reuszeri NBRC 15719.</title>
        <authorList>
            <person name="Hosoyama A."/>
            <person name="Uohara A."/>
            <person name="Ohji S."/>
            <person name="Ichikawa N."/>
        </authorList>
    </citation>
    <scope>NUCLEOTIDE SEQUENCE [LARGE SCALE GENOMIC DNA]</scope>
    <source>
        <strain evidence="17 20">NBRC 15719</strain>
    </source>
</reference>
<comment type="caution">
    <text evidence="18">The sequence shown here is derived from an EMBL/GenBank/DDBJ whole genome shotgun (WGS) entry which is preliminary data.</text>
</comment>
<dbReference type="InterPro" id="IPR011127">
    <property type="entry name" value="Dala_Dala_lig_N"/>
</dbReference>
<dbReference type="GO" id="GO:0009252">
    <property type="term" value="P:peptidoglycan biosynthetic process"/>
    <property type="evidence" value="ECO:0007669"/>
    <property type="project" value="UniProtKB-UniRule"/>
</dbReference>
<organism evidence="18 19">
    <name type="scientific">Brevibacillus reuszeri</name>
    <dbReference type="NCBI Taxonomy" id="54915"/>
    <lineage>
        <taxon>Bacteria</taxon>
        <taxon>Bacillati</taxon>
        <taxon>Bacillota</taxon>
        <taxon>Bacilli</taxon>
        <taxon>Bacillales</taxon>
        <taxon>Paenibacillaceae</taxon>
        <taxon>Brevibacillus</taxon>
    </lineage>
</organism>
<evidence type="ECO:0000313" key="19">
    <source>
        <dbReference type="Proteomes" id="UP000036834"/>
    </source>
</evidence>
<evidence type="ECO:0000256" key="11">
    <source>
        <dbReference type="ARBA" id="ARBA00023316"/>
    </source>
</evidence>
<dbReference type="NCBIfam" id="NF002378">
    <property type="entry name" value="PRK01372.1"/>
    <property type="match status" value="1"/>
</dbReference>
<evidence type="ECO:0000313" key="20">
    <source>
        <dbReference type="Proteomes" id="UP000319578"/>
    </source>
</evidence>
<evidence type="ECO:0000256" key="14">
    <source>
        <dbReference type="PIRSR" id="PIRSR039102-3"/>
    </source>
</evidence>
<evidence type="ECO:0000313" key="17">
    <source>
        <dbReference type="EMBL" id="GED67033.1"/>
    </source>
</evidence>
<keyword evidence="10 14" id="KW-0464">Manganese</keyword>
<accession>A0A0K9YQ37</accession>
<name>A0A0K9YQ37_9BACL</name>
<dbReference type="GO" id="GO:0008360">
    <property type="term" value="P:regulation of cell shape"/>
    <property type="evidence" value="ECO:0007669"/>
    <property type="project" value="UniProtKB-KW"/>
</dbReference>
<reference evidence="19" key="1">
    <citation type="submission" date="2015-07" db="EMBL/GenBank/DDBJ databases">
        <title>Genome sequencing project for genomic taxonomy and phylogenomics of Bacillus-like bacteria.</title>
        <authorList>
            <person name="Liu B."/>
            <person name="Wang J."/>
            <person name="Zhu Y."/>
            <person name="Liu G."/>
            <person name="Chen Q."/>
            <person name="Chen Z."/>
            <person name="Lan J."/>
            <person name="Che J."/>
            <person name="Ge C."/>
            <person name="Shi H."/>
            <person name="Pan Z."/>
            <person name="Liu X."/>
        </authorList>
    </citation>
    <scope>NUCLEOTIDE SEQUENCE [LARGE SCALE GENOMIC DNA]</scope>
    <source>
        <strain evidence="19">DSM 9887</strain>
    </source>
</reference>
<keyword evidence="7 14" id="KW-0460">Magnesium</keyword>
<dbReference type="InterPro" id="IPR011095">
    <property type="entry name" value="Dala_Dala_lig_C"/>
</dbReference>